<name>A0A919K5Z7_9ACTN</name>
<dbReference type="CDD" id="cd02440">
    <property type="entry name" value="AdoMet_MTases"/>
    <property type="match status" value="1"/>
</dbReference>
<proteinExistence type="predicted"/>
<dbReference type="Proteomes" id="UP000636960">
    <property type="component" value="Unassembled WGS sequence"/>
</dbReference>
<evidence type="ECO:0008006" key="4">
    <source>
        <dbReference type="Google" id="ProtNLM"/>
    </source>
</evidence>
<sequence length="293" mass="32017">MTTPSIPAPSTPAPGLSTGGRDWWDDSADAYDQHTRRYDTHKRIAGMLTLLAPHPPAAVLDFGCGPGNSTRLLRRAMPDATISGLDSSPAMIKLARRNTSDPTIAYHCGDPTTGHPPAPLGRGCYDLVVAANSLFHVADKPALLRGLLPLLAPDATIVFSLYDTVFQPNHVLRWPLHRQHDDLLMTMLIERLRSHGHTISARDEDREILTETTLTDLFTTAGFTLRCQALLRLHRTAAERLSFFSIPATAAEVFPGIPTSQVQTAAASLLPVTRELPDQERSVFAFTATRSDQ</sequence>
<evidence type="ECO:0000313" key="2">
    <source>
        <dbReference type="EMBL" id="GIF01552.1"/>
    </source>
</evidence>
<comment type="caution">
    <text evidence="2">The sequence shown here is derived from an EMBL/GenBank/DDBJ whole genome shotgun (WGS) entry which is preliminary data.</text>
</comment>
<dbReference type="PANTHER" id="PTHR43861:SF1">
    <property type="entry name" value="TRANS-ACONITATE 2-METHYLTRANSFERASE"/>
    <property type="match status" value="1"/>
</dbReference>
<gene>
    <name evidence="2" type="ORF">Ari01nite_90160</name>
</gene>
<reference evidence="2" key="1">
    <citation type="submission" date="2021-01" db="EMBL/GenBank/DDBJ databases">
        <title>Whole genome shotgun sequence of Actinoplanes rishiriensis NBRC 108556.</title>
        <authorList>
            <person name="Komaki H."/>
            <person name="Tamura T."/>
        </authorList>
    </citation>
    <scope>NUCLEOTIDE SEQUENCE</scope>
    <source>
        <strain evidence="2">NBRC 108556</strain>
    </source>
</reference>
<organism evidence="2 3">
    <name type="scientific">Paractinoplanes rishiriensis</name>
    <dbReference type="NCBI Taxonomy" id="1050105"/>
    <lineage>
        <taxon>Bacteria</taxon>
        <taxon>Bacillati</taxon>
        <taxon>Actinomycetota</taxon>
        <taxon>Actinomycetes</taxon>
        <taxon>Micromonosporales</taxon>
        <taxon>Micromonosporaceae</taxon>
        <taxon>Paractinoplanes</taxon>
    </lineage>
</organism>
<dbReference type="Gene3D" id="3.40.50.150">
    <property type="entry name" value="Vaccinia Virus protein VP39"/>
    <property type="match status" value="1"/>
</dbReference>
<dbReference type="InterPro" id="IPR029063">
    <property type="entry name" value="SAM-dependent_MTases_sf"/>
</dbReference>
<dbReference type="EMBL" id="BOMV01000106">
    <property type="protein sequence ID" value="GIF01552.1"/>
    <property type="molecule type" value="Genomic_DNA"/>
</dbReference>
<dbReference type="Pfam" id="PF13489">
    <property type="entry name" value="Methyltransf_23"/>
    <property type="match status" value="1"/>
</dbReference>
<dbReference type="PANTHER" id="PTHR43861">
    <property type="entry name" value="TRANS-ACONITATE 2-METHYLTRANSFERASE-RELATED"/>
    <property type="match status" value="1"/>
</dbReference>
<dbReference type="AlphaFoldDB" id="A0A919K5Z7"/>
<protein>
    <recommendedName>
        <fullName evidence="4">Methyltransferase</fullName>
    </recommendedName>
</protein>
<keyword evidence="3" id="KW-1185">Reference proteome</keyword>
<dbReference type="RefSeq" id="WP_203790347.1">
    <property type="nucleotide sequence ID" value="NZ_BOMV01000106.1"/>
</dbReference>
<dbReference type="SUPFAM" id="SSF53335">
    <property type="entry name" value="S-adenosyl-L-methionine-dependent methyltransferases"/>
    <property type="match status" value="1"/>
</dbReference>
<evidence type="ECO:0000313" key="3">
    <source>
        <dbReference type="Proteomes" id="UP000636960"/>
    </source>
</evidence>
<evidence type="ECO:0000256" key="1">
    <source>
        <dbReference type="SAM" id="MobiDB-lite"/>
    </source>
</evidence>
<feature type="compositionally biased region" description="Pro residues" evidence="1">
    <location>
        <begin position="1"/>
        <end position="12"/>
    </location>
</feature>
<feature type="region of interest" description="Disordered" evidence="1">
    <location>
        <begin position="1"/>
        <end position="22"/>
    </location>
</feature>
<accession>A0A919K5Z7</accession>